<keyword evidence="3" id="KW-0378">Hydrolase</keyword>
<evidence type="ECO:0000256" key="1">
    <source>
        <dbReference type="ARBA" id="ARBA00006153"/>
    </source>
</evidence>
<dbReference type="EMBL" id="JAATIQ010000006">
    <property type="protein sequence ID" value="KAF4402853.1"/>
    <property type="molecule type" value="Genomic_DNA"/>
</dbReference>
<keyword evidence="2 5" id="KW-0732">Signal</keyword>
<comment type="caution">
    <text evidence="7">The sequence shown here is derived from an EMBL/GenBank/DDBJ whole genome shotgun (WGS) entry which is preliminary data.</text>
</comment>
<gene>
    <name evidence="7" type="ORF">G4B88_010305</name>
</gene>
<reference evidence="7 8" key="1">
    <citation type="journal article" date="2020" name="bioRxiv">
        <title>Sequence and annotation of 42 cannabis genomes reveals extensive copy number variation in cannabinoid synthesis and pathogen resistance genes.</title>
        <authorList>
            <person name="Mckernan K.J."/>
            <person name="Helbert Y."/>
            <person name="Kane L.T."/>
            <person name="Ebling H."/>
            <person name="Zhang L."/>
            <person name="Liu B."/>
            <person name="Eaton Z."/>
            <person name="Mclaughlin S."/>
            <person name="Kingan S."/>
            <person name="Baybayan P."/>
            <person name="Concepcion G."/>
            <person name="Jordan M."/>
            <person name="Riva A."/>
            <person name="Barbazuk W."/>
            <person name="Harkins T."/>
        </authorList>
    </citation>
    <scope>NUCLEOTIDE SEQUENCE [LARGE SCALE GENOMIC DNA]</scope>
    <source>
        <strain evidence="8">cv. Jamaican Lion 4</strain>
        <tissue evidence="7">Leaf</tissue>
    </source>
</reference>
<proteinExistence type="inferred from homology"/>
<dbReference type="GO" id="GO:0010179">
    <property type="term" value="F:IAA-Ala conjugate hydrolase activity"/>
    <property type="evidence" value="ECO:0007669"/>
    <property type="project" value="TreeGrafter"/>
</dbReference>
<dbReference type="InterPro" id="IPR044757">
    <property type="entry name" value="ILR1-like_Hyd"/>
</dbReference>
<dbReference type="SUPFAM" id="SSF55031">
    <property type="entry name" value="Bacterial exopeptidase dimerisation domain"/>
    <property type="match status" value="2"/>
</dbReference>
<dbReference type="Gene3D" id="3.30.70.360">
    <property type="match status" value="2"/>
</dbReference>
<evidence type="ECO:0000313" key="8">
    <source>
        <dbReference type="Proteomes" id="UP000583929"/>
    </source>
</evidence>
<dbReference type="Pfam" id="PF07687">
    <property type="entry name" value="M20_dimer"/>
    <property type="match status" value="2"/>
</dbReference>
<feature type="chain" id="PRO_5029867610" description="Peptidase M20 dimerisation domain-containing protein" evidence="5">
    <location>
        <begin position="20"/>
        <end position="884"/>
    </location>
</feature>
<dbReference type="FunFam" id="3.30.70.360:FF:000001">
    <property type="entry name" value="N-acetyldiaminopimelate deacetylase"/>
    <property type="match status" value="2"/>
</dbReference>
<dbReference type="Proteomes" id="UP000583929">
    <property type="component" value="Unassembled WGS sequence"/>
</dbReference>
<dbReference type="InterPro" id="IPR017439">
    <property type="entry name" value="Amidohydrolase"/>
</dbReference>
<dbReference type="CDD" id="cd08017">
    <property type="entry name" value="M20_IAA_Hyd"/>
    <property type="match status" value="2"/>
</dbReference>
<dbReference type="AlphaFoldDB" id="A0A7J6I5Q3"/>
<dbReference type="GO" id="GO:0009850">
    <property type="term" value="P:auxin metabolic process"/>
    <property type="evidence" value="ECO:0007669"/>
    <property type="project" value="InterPro"/>
</dbReference>
<keyword evidence="4" id="KW-0464">Manganese</keyword>
<evidence type="ECO:0000259" key="6">
    <source>
        <dbReference type="Pfam" id="PF07687"/>
    </source>
</evidence>
<dbReference type="PANTHER" id="PTHR11014:SF63">
    <property type="entry name" value="METALLOPEPTIDASE, PUTATIVE (AFU_ORTHOLOGUE AFUA_6G09600)-RELATED"/>
    <property type="match status" value="1"/>
</dbReference>
<name>A0A7J6I5Q3_CANSA</name>
<dbReference type="PANTHER" id="PTHR11014">
    <property type="entry name" value="PEPTIDASE M20 FAMILY MEMBER"/>
    <property type="match status" value="1"/>
</dbReference>
<comment type="similarity">
    <text evidence="1">Belongs to the peptidase M20 family.</text>
</comment>
<evidence type="ECO:0000256" key="5">
    <source>
        <dbReference type="SAM" id="SignalP"/>
    </source>
</evidence>
<dbReference type="Pfam" id="PF01546">
    <property type="entry name" value="Peptidase_M20"/>
    <property type="match status" value="2"/>
</dbReference>
<protein>
    <recommendedName>
        <fullName evidence="6">Peptidase M20 dimerisation domain-containing protein</fullName>
    </recommendedName>
</protein>
<feature type="domain" description="Peptidase M20 dimerisation" evidence="6">
    <location>
        <begin position="216"/>
        <end position="311"/>
    </location>
</feature>
<evidence type="ECO:0000256" key="4">
    <source>
        <dbReference type="ARBA" id="ARBA00023211"/>
    </source>
</evidence>
<dbReference type="InterPro" id="IPR011650">
    <property type="entry name" value="Peptidase_M20_dimer"/>
</dbReference>
<dbReference type="NCBIfam" id="TIGR01891">
    <property type="entry name" value="amidohydrolases"/>
    <property type="match status" value="2"/>
</dbReference>
<feature type="signal peptide" evidence="5">
    <location>
        <begin position="1"/>
        <end position="19"/>
    </location>
</feature>
<dbReference type="GO" id="GO:0005783">
    <property type="term" value="C:endoplasmic reticulum"/>
    <property type="evidence" value="ECO:0007669"/>
    <property type="project" value="TreeGrafter"/>
</dbReference>
<keyword evidence="8" id="KW-1185">Reference proteome</keyword>
<evidence type="ECO:0000256" key="3">
    <source>
        <dbReference type="ARBA" id="ARBA00022801"/>
    </source>
</evidence>
<dbReference type="InterPro" id="IPR036264">
    <property type="entry name" value="Bact_exopeptidase_dim_dom"/>
</dbReference>
<dbReference type="InterPro" id="IPR002933">
    <property type="entry name" value="Peptidase_M20"/>
</dbReference>
<dbReference type="Gene3D" id="3.40.630.10">
    <property type="entry name" value="Zn peptidases"/>
    <property type="match status" value="2"/>
</dbReference>
<feature type="domain" description="Peptidase M20 dimerisation" evidence="6">
    <location>
        <begin position="658"/>
        <end position="756"/>
    </location>
</feature>
<organism evidence="7 8">
    <name type="scientific">Cannabis sativa</name>
    <name type="common">Hemp</name>
    <name type="synonym">Marijuana</name>
    <dbReference type="NCBI Taxonomy" id="3483"/>
    <lineage>
        <taxon>Eukaryota</taxon>
        <taxon>Viridiplantae</taxon>
        <taxon>Streptophyta</taxon>
        <taxon>Embryophyta</taxon>
        <taxon>Tracheophyta</taxon>
        <taxon>Spermatophyta</taxon>
        <taxon>Magnoliopsida</taxon>
        <taxon>eudicotyledons</taxon>
        <taxon>Gunneridae</taxon>
        <taxon>Pentapetalae</taxon>
        <taxon>rosids</taxon>
        <taxon>fabids</taxon>
        <taxon>Rosales</taxon>
        <taxon>Cannabaceae</taxon>
        <taxon>Cannabis</taxon>
    </lineage>
</organism>
<accession>A0A7J6I5Q3</accession>
<sequence>MGLVVLWFVFSTLTCHVWGLETSTESELSHVTRELLESARKPEFLDWLKKIRRRIHENPELAFEEFETSQLIRSELDSLGIGYTWPVATTGVVAHIGTGAHPWFGLRADMDALPIQELVEWEHKSKKNGKMHACGHDAHVTMLLGAAKLLQLHHRTDQLKGTVKLVFQPAEEGPAGAYHVLKEGVLDEVQAMFGLHVDPTLATGSIGSRPGPFFSGSSRFSIVIEGKGGDAAMPHASRDPILAASSAILALQQIISRETNPLEAGVVSVSFIDGGQAASIIPEKVIFGGSFRCFTSEGLSYLQQRIKEVVELQASVHRCTAKVDFMLDKRRAYPATINDKAMYEQVKRVGEVLLGEPKVHLLPKIMAAEDFSFYAQKMSAAFFMIGVRNESFGLDIKDLHSPYFVVDEEALPVGAALHAAHYKTESHLGSPPKFILLFNVMGTLLLYLVLSVLLYQSTTNGEDHHHDHHHQLEFLSGELLESAKEAEFFEWMIKIRRQIHKYPELGFEEERTSQLIRTELESMGIEYKWPVAKTGVVAYIGSGSKPVFGLRADMDALPLQELVDWDYKSKIDGKMHACGHDTHVAMLLGAAKLLQARKHSLKGTVKLVFQPGEEGYAGAYHMLKDSILDNIDAILSIHVFPSLPAGVIASRPGPILAGAGQFSATIQGLGGHGSTPHHTRDPIIVAASAILSLQQIVSRETNPLEGNVVTVGFIKGGEARNVIPESVTFGGTFRSLSPEGLLFLQKRIKEITEQEALMHHCTAVMDFMEDQSVPHHPVMVNDERLYEHVKQVGEALVGEDNVHVFPLNMGSEDFSFFSQRMSAAFFVIGIGNKCLKSDKYLHSPYFFVDEKALSIGAALNAAASISYLDKHASRNETYMCLAKE</sequence>
<dbReference type="SUPFAM" id="SSF53187">
    <property type="entry name" value="Zn-dependent exopeptidases"/>
    <property type="match status" value="2"/>
</dbReference>
<evidence type="ECO:0000313" key="7">
    <source>
        <dbReference type="EMBL" id="KAF4402853.1"/>
    </source>
</evidence>
<evidence type="ECO:0000256" key="2">
    <source>
        <dbReference type="ARBA" id="ARBA00022729"/>
    </source>
</evidence>